<proteinExistence type="predicted"/>
<reference evidence="3" key="1">
    <citation type="journal article" date="2019" name="Int. J. Syst. Evol. Microbiol.">
        <title>The Global Catalogue of Microorganisms (GCM) 10K type strain sequencing project: providing services to taxonomists for standard genome sequencing and annotation.</title>
        <authorList>
            <consortium name="The Broad Institute Genomics Platform"/>
            <consortium name="The Broad Institute Genome Sequencing Center for Infectious Disease"/>
            <person name="Wu L."/>
            <person name="Ma J."/>
        </authorList>
    </citation>
    <scope>NUCLEOTIDE SEQUENCE [LARGE SCALE GENOMIC DNA]</scope>
    <source>
        <strain evidence="3">CCM 8937</strain>
    </source>
</reference>
<dbReference type="RefSeq" id="WP_125651333.1">
    <property type="nucleotide sequence ID" value="NZ_JBHTOH010000075.1"/>
</dbReference>
<accession>A0ABW4BMJ1</accession>
<sequence>MNEKVSRADLKKQAKAKMRGDFGTAFKLNSIPIIFTVLAIILWTLLVVAIVMFMPIDKNASNINSAASAQQYVNDTVQQNSGQWFGTFIGALINTLLTAGISIASLSWLRLPKDETLNKPFVKQFQGFTSDYFVAILIIFIITSVLTYFGYFLLIIPGIILSLAFQPIYLLYSDEGDNYGYFNIIGRSWRFMKGHKFDLFVFQLSFIFWYLGMFLTAGLLGIYFIPYHNLALAAFYDNIVKENRLNEAQVAA</sequence>
<organism evidence="2 3">
    <name type="scientific">Lapidilactobacillus gannanensis</name>
    <dbReference type="NCBI Taxonomy" id="2486002"/>
    <lineage>
        <taxon>Bacteria</taxon>
        <taxon>Bacillati</taxon>
        <taxon>Bacillota</taxon>
        <taxon>Bacilli</taxon>
        <taxon>Lactobacillales</taxon>
        <taxon>Lactobacillaceae</taxon>
        <taxon>Lapidilactobacillus</taxon>
    </lineage>
</organism>
<keyword evidence="3" id="KW-1185">Reference proteome</keyword>
<dbReference type="EMBL" id="JBHTOH010000075">
    <property type="protein sequence ID" value="MFD1411436.1"/>
    <property type="molecule type" value="Genomic_DNA"/>
</dbReference>
<feature type="transmembrane region" description="Helical" evidence="1">
    <location>
        <begin position="84"/>
        <end position="111"/>
    </location>
</feature>
<name>A0ABW4BMJ1_9LACO</name>
<evidence type="ECO:0000313" key="3">
    <source>
        <dbReference type="Proteomes" id="UP001597191"/>
    </source>
</evidence>
<feature type="transmembrane region" description="Helical" evidence="1">
    <location>
        <begin position="200"/>
        <end position="225"/>
    </location>
</feature>
<keyword evidence="1" id="KW-0472">Membrane</keyword>
<evidence type="ECO:0000313" key="2">
    <source>
        <dbReference type="EMBL" id="MFD1411436.1"/>
    </source>
</evidence>
<dbReference type="PANTHER" id="PTHR40076">
    <property type="entry name" value="MEMBRANE PROTEIN-RELATED"/>
    <property type="match status" value="1"/>
</dbReference>
<feature type="transmembrane region" description="Helical" evidence="1">
    <location>
        <begin position="132"/>
        <end position="165"/>
    </location>
</feature>
<evidence type="ECO:0000256" key="1">
    <source>
        <dbReference type="SAM" id="Phobius"/>
    </source>
</evidence>
<comment type="caution">
    <text evidence="2">The sequence shown here is derived from an EMBL/GenBank/DDBJ whole genome shotgun (WGS) entry which is preliminary data.</text>
</comment>
<keyword evidence="1" id="KW-1133">Transmembrane helix</keyword>
<keyword evidence="1" id="KW-0812">Transmembrane</keyword>
<gene>
    <name evidence="2" type="ORF">ACFQ4R_07545</name>
</gene>
<dbReference type="Pfam" id="PF06161">
    <property type="entry name" value="DUF975"/>
    <property type="match status" value="1"/>
</dbReference>
<feature type="transmembrane region" description="Helical" evidence="1">
    <location>
        <begin position="33"/>
        <end position="56"/>
    </location>
</feature>
<protein>
    <submittedName>
        <fullName evidence="2">DUF975 family protein</fullName>
    </submittedName>
</protein>
<dbReference type="PANTHER" id="PTHR40076:SF1">
    <property type="entry name" value="MEMBRANE PROTEIN"/>
    <property type="match status" value="1"/>
</dbReference>
<dbReference type="Proteomes" id="UP001597191">
    <property type="component" value="Unassembled WGS sequence"/>
</dbReference>
<dbReference type="InterPro" id="IPR010380">
    <property type="entry name" value="DUF975"/>
</dbReference>